<evidence type="ECO:0000259" key="3">
    <source>
        <dbReference type="Pfam" id="PF18803"/>
    </source>
</evidence>
<keyword evidence="1" id="KW-0175">Coiled coil</keyword>
<proteinExistence type="predicted"/>
<dbReference type="AlphaFoldDB" id="A0A409YRW9"/>
<sequence length="866" mass="98527">MHCVNVDYCGCRPVSKVRQLLRRGLYPSSQDNPRTCTTFSLLNHMQMLSLTSKCSTYDYYKAIEKLTNNTGINLPRSKYQPLLRILLQWRHLKMLKRAGRGHDVSGVSGTKDGDLAIACPSCPHPGINLPVNWQEASPTESYLYTPILCMDANFRLKNQLVSNYSVDPGLGRGWSYTVPREPFEAYVQSRVGDIDIADDGEKGCGLQAVDQANTKYNKGLRYTGATAVSCGRSEMVMPCSVCNLHKGEKFANMDFGLASTLRFLTALLFIVLSYDAACIWFVNFAKRVRNYWLDNLKPPPHQSFSPAIPKLHEEGHKKTKNHEQFSFNLHPGVGHTDGEGPERIWSAHNALGNATKTMGPGSRHNVLDDHFGYWNYGKYVAMGKSLMRRYQKALPERNKQKEAHRGFTAPLDAKDVSAWKTMCEKWEADTFLKSVKNPYHVESSNITQAQVLAELAEEEKLYAARGGVTLHEVTPSAFLTKGIALEDSQRRLAWLVAHKEKDASEINEQRSQLRKDIEMWRRLQAVYMPGLPQYLNDQEHLKAGSTLDGHDAESLHLWLPSSISTSARNIVCLRGLPCMEDRLRTAQCSDALDSICDTLQLKSRMVLFKNKNIRGQREGTRSRTIINRVHGRARKYAGQYRAARAAKLALVGPGEWEKAFQVLRDSDIRSYQDPERVRRKKRRRGTWEDSEKRPEGEDVEEDKEDDGEGIDLLPENRSKRDGTGRTRLTISWIWTVKTHDTASSERKVDDILRSEWCRSRARVEHAVEEVLLVREEMRRVLAFLEWKASWWTSKQEARPVCDAVLTEGLRAYASDQACRQLSLRTSFCSNWRKPLDGEDISDEDDSDEEVSSEEEEGEAMDVDIEV</sequence>
<dbReference type="EMBL" id="NHYE01000432">
    <property type="protein sequence ID" value="PPR05757.1"/>
    <property type="molecule type" value="Genomic_DNA"/>
</dbReference>
<dbReference type="InterPro" id="IPR040521">
    <property type="entry name" value="KDZ"/>
</dbReference>
<evidence type="ECO:0000256" key="2">
    <source>
        <dbReference type="SAM" id="MobiDB-lite"/>
    </source>
</evidence>
<gene>
    <name evidence="4" type="ORF">CVT26_008661</name>
</gene>
<feature type="coiled-coil region" evidence="1">
    <location>
        <begin position="496"/>
        <end position="523"/>
    </location>
</feature>
<evidence type="ECO:0000313" key="5">
    <source>
        <dbReference type="Proteomes" id="UP000284706"/>
    </source>
</evidence>
<feature type="region of interest" description="Disordered" evidence="2">
    <location>
        <begin position="673"/>
        <end position="723"/>
    </location>
</feature>
<feature type="compositionally biased region" description="Basic and acidic residues" evidence="2">
    <location>
        <begin position="685"/>
        <end position="696"/>
    </location>
</feature>
<dbReference type="STRING" id="231916.A0A409YRW9"/>
<accession>A0A409YRW9</accession>
<feature type="compositionally biased region" description="Acidic residues" evidence="2">
    <location>
        <begin position="697"/>
        <end position="709"/>
    </location>
</feature>
<feature type="compositionally biased region" description="Acidic residues" evidence="2">
    <location>
        <begin position="837"/>
        <end position="866"/>
    </location>
</feature>
<dbReference type="PANTHER" id="PTHR33104">
    <property type="entry name" value="SI:DKEY-29D5.2"/>
    <property type="match status" value="1"/>
</dbReference>
<feature type="domain" description="CxC2-like cysteine cluster KDZ transposase-associated" evidence="3">
    <location>
        <begin position="1"/>
        <end position="71"/>
    </location>
</feature>
<feature type="region of interest" description="Disordered" evidence="2">
    <location>
        <begin position="833"/>
        <end position="866"/>
    </location>
</feature>
<evidence type="ECO:0000256" key="1">
    <source>
        <dbReference type="SAM" id="Coils"/>
    </source>
</evidence>
<keyword evidence="5" id="KW-1185">Reference proteome</keyword>
<dbReference type="Pfam" id="PF18758">
    <property type="entry name" value="KDZ"/>
    <property type="match status" value="1"/>
</dbReference>
<protein>
    <recommendedName>
        <fullName evidence="3">CxC2-like cysteine cluster KDZ transposase-associated domain-containing protein</fullName>
    </recommendedName>
</protein>
<dbReference type="InterPro" id="IPR041457">
    <property type="entry name" value="CxC2_KDZ-assoc"/>
</dbReference>
<name>A0A409YRW9_9AGAR</name>
<reference evidence="4 5" key="1">
    <citation type="journal article" date="2018" name="Evol. Lett.">
        <title>Horizontal gene cluster transfer increased hallucinogenic mushroom diversity.</title>
        <authorList>
            <person name="Reynolds H.T."/>
            <person name="Vijayakumar V."/>
            <person name="Gluck-Thaler E."/>
            <person name="Korotkin H.B."/>
            <person name="Matheny P.B."/>
            <person name="Slot J.C."/>
        </authorList>
    </citation>
    <scope>NUCLEOTIDE SEQUENCE [LARGE SCALE GENOMIC DNA]</scope>
    <source>
        <strain evidence="4 5">SRW20</strain>
    </source>
</reference>
<dbReference type="InParanoid" id="A0A409YRW9"/>
<feature type="compositionally biased region" description="Basic and acidic residues" evidence="2">
    <location>
        <begin position="714"/>
        <end position="723"/>
    </location>
</feature>
<dbReference type="Pfam" id="PF18803">
    <property type="entry name" value="CxC2"/>
    <property type="match status" value="1"/>
</dbReference>
<organism evidence="4 5">
    <name type="scientific">Gymnopilus dilepis</name>
    <dbReference type="NCBI Taxonomy" id="231916"/>
    <lineage>
        <taxon>Eukaryota</taxon>
        <taxon>Fungi</taxon>
        <taxon>Dikarya</taxon>
        <taxon>Basidiomycota</taxon>
        <taxon>Agaricomycotina</taxon>
        <taxon>Agaricomycetes</taxon>
        <taxon>Agaricomycetidae</taxon>
        <taxon>Agaricales</taxon>
        <taxon>Agaricineae</taxon>
        <taxon>Hymenogastraceae</taxon>
        <taxon>Gymnopilus</taxon>
    </lineage>
</organism>
<dbReference type="PANTHER" id="PTHR33104:SF2">
    <property type="entry name" value="CXC3 LIKE CYSTEINE CLUSTER DOMAIN-CONTAINING PROTEIN"/>
    <property type="match status" value="1"/>
</dbReference>
<evidence type="ECO:0000313" key="4">
    <source>
        <dbReference type="EMBL" id="PPR05757.1"/>
    </source>
</evidence>
<comment type="caution">
    <text evidence="4">The sequence shown here is derived from an EMBL/GenBank/DDBJ whole genome shotgun (WGS) entry which is preliminary data.</text>
</comment>
<dbReference type="Proteomes" id="UP000284706">
    <property type="component" value="Unassembled WGS sequence"/>
</dbReference>
<dbReference type="OrthoDB" id="2682806at2759"/>